<dbReference type="RefSeq" id="WP_229640359.1">
    <property type="nucleotide sequence ID" value="NZ_JADWDC010000019.1"/>
</dbReference>
<dbReference type="AlphaFoldDB" id="A0A964BQ82"/>
<accession>A0A964BQ82</accession>
<dbReference type="EMBL" id="JADWDC010000019">
    <property type="protein sequence ID" value="MCC0177294.1"/>
    <property type="molecule type" value="Genomic_DNA"/>
</dbReference>
<name>A0A964BQ82_9CYAN</name>
<evidence type="ECO:0000313" key="2">
    <source>
        <dbReference type="Proteomes" id="UP000729733"/>
    </source>
</evidence>
<sequence>MVKKSRTKFISIPNFTVISIVNVAVHSLTIAHALASSDADYNFTTTSDWHDCQQIDSAYQAVYAFETNSFYVNICQKEDAFFYSGEAKTSDLSSIFIPAYPLENGSGFKAKNGNVSYWIILPFGGKNNLNSDLSEPTEAILTIKRNDRLVSVESSLNKYCHQSETALVWDTIELQPHNSNRVATIPRQQDIGWEFFVIQQGDRLLPAEIFNSDSRFDFYRIGGELHRLTTCN</sequence>
<organism evidence="1 2">
    <name type="scientific">Waterburya agarophytonicola KI4</name>
    <dbReference type="NCBI Taxonomy" id="2874699"/>
    <lineage>
        <taxon>Bacteria</taxon>
        <taxon>Bacillati</taxon>
        <taxon>Cyanobacteriota</taxon>
        <taxon>Cyanophyceae</taxon>
        <taxon>Pleurocapsales</taxon>
        <taxon>Hyellaceae</taxon>
        <taxon>Waterburya</taxon>
        <taxon>Waterburya agarophytonicola</taxon>
    </lineage>
</organism>
<protein>
    <submittedName>
        <fullName evidence="1">Uncharacterized protein</fullName>
    </submittedName>
</protein>
<reference evidence="1" key="1">
    <citation type="journal article" date="2021" name="Antonie Van Leeuwenhoek">
        <title>Draft genome and description of Waterburya agarophytonicola gen. nov. sp. nov. (Pleurocapsales, Cyanobacteria): a seaweed symbiont.</title>
        <authorList>
            <person name="Bonthond G."/>
            <person name="Shalygin S."/>
            <person name="Bayer T."/>
            <person name="Weinberger F."/>
        </authorList>
    </citation>
    <scope>NUCLEOTIDE SEQUENCE</scope>
    <source>
        <strain evidence="1">KI4</strain>
    </source>
</reference>
<keyword evidence="2" id="KW-1185">Reference proteome</keyword>
<comment type="caution">
    <text evidence="1">The sequence shown here is derived from an EMBL/GenBank/DDBJ whole genome shotgun (WGS) entry which is preliminary data.</text>
</comment>
<proteinExistence type="predicted"/>
<gene>
    <name evidence="1" type="ORF">I4641_09930</name>
</gene>
<dbReference type="Proteomes" id="UP000729733">
    <property type="component" value="Unassembled WGS sequence"/>
</dbReference>
<evidence type="ECO:0000313" key="1">
    <source>
        <dbReference type="EMBL" id="MCC0177294.1"/>
    </source>
</evidence>